<feature type="region of interest" description="Disordered" evidence="1">
    <location>
        <begin position="300"/>
        <end position="359"/>
    </location>
</feature>
<accession>A0A8H9FT71</accession>
<evidence type="ECO:0000313" key="3">
    <source>
        <dbReference type="EMBL" id="GGB82095.1"/>
    </source>
</evidence>
<proteinExistence type="predicted"/>
<comment type="caution">
    <text evidence="3">The sequence shown here is derived from an EMBL/GenBank/DDBJ whole genome shotgun (WGS) entry which is preliminary data.</text>
</comment>
<protein>
    <submittedName>
        <fullName evidence="3">Uncharacterized protein</fullName>
    </submittedName>
</protein>
<gene>
    <name evidence="3" type="ORF">GCM10011314_22140</name>
</gene>
<name>A0A8H9FT71_9MICO</name>
<feature type="transmembrane region" description="Helical" evidence="2">
    <location>
        <begin position="6"/>
        <end position="26"/>
    </location>
</feature>
<feature type="transmembrane region" description="Helical" evidence="2">
    <location>
        <begin position="131"/>
        <end position="151"/>
    </location>
</feature>
<keyword evidence="2" id="KW-1133">Transmembrane helix</keyword>
<dbReference type="EMBL" id="BMEA01000002">
    <property type="protein sequence ID" value="GGB82095.1"/>
    <property type="molecule type" value="Genomic_DNA"/>
</dbReference>
<reference evidence="3" key="1">
    <citation type="journal article" date="2014" name="Int. J. Syst. Evol. Microbiol.">
        <title>Complete genome sequence of Corynebacterium casei LMG S-19264T (=DSM 44701T), isolated from a smear-ripened cheese.</title>
        <authorList>
            <consortium name="US DOE Joint Genome Institute (JGI-PGF)"/>
            <person name="Walter F."/>
            <person name="Albersmeier A."/>
            <person name="Kalinowski J."/>
            <person name="Ruckert C."/>
        </authorList>
    </citation>
    <scope>NUCLEOTIDE SEQUENCE</scope>
    <source>
        <strain evidence="3">CGMCC 1.10749</strain>
    </source>
</reference>
<keyword evidence="2" id="KW-0812">Transmembrane</keyword>
<evidence type="ECO:0000256" key="1">
    <source>
        <dbReference type="SAM" id="MobiDB-lite"/>
    </source>
</evidence>
<reference evidence="3" key="2">
    <citation type="submission" date="2020-09" db="EMBL/GenBank/DDBJ databases">
        <authorList>
            <person name="Sun Q."/>
            <person name="Zhou Y."/>
        </authorList>
    </citation>
    <scope>NUCLEOTIDE SEQUENCE</scope>
    <source>
        <strain evidence="3">CGMCC 1.10749</strain>
    </source>
</reference>
<feature type="region of interest" description="Disordered" evidence="1">
    <location>
        <begin position="96"/>
        <end position="122"/>
    </location>
</feature>
<keyword evidence="2" id="KW-0472">Membrane</keyword>
<dbReference type="Proteomes" id="UP000628079">
    <property type="component" value="Unassembled WGS sequence"/>
</dbReference>
<feature type="region of interest" description="Disordered" evidence="1">
    <location>
        <begin position="212"/>
        <end position="245"/>
    </location>
</feature>
<feature type="transmembrane region" description="Helical" evidence="2">
    <location>
        <begin position="157"/>
        <end position="174"/>
    </location>
</feature>
<dbReference type="AlphaFoldDB" id="A0A8H9FT71"/>
<evidence type="ECO:0000313" key="4">
    <source>
        <dbReference type="Proteomes" id="UP000628079"/>
    </source>
</evidence>
<sequence>MLVEPSSLIFLVIIGIWAAYFVQYWVRRREHLATIRSVDAFSETMRVLERRSPLPSVDTGSLAPRTYAVSPARAMRPQVTVKRAEAHTMSRVELPASRPTVPAAAPSSTAARPAPTGVAPMHPSRATRGTVLLVGLAATVVFAILSVLGVLVAWAPLVPLALAVGGFAWLRAGVQSEIRARRELRREAHQQARRDAQRSAVVAARTAATVPAPTARRQAPVVESEVVVEDSTDPSSGEADTADGVAPEAAPFDVSAEAATEHGTQSEPVAEAVVAEPAAAQPVAGATVADPPAQVTPVLPEVDEDDIPLTWDPRPVPPPTYTMKARAPERPVPTAEVEPHAEAEETAYDELPERRISGL</sequence>
<feature type="compositionally biased region" description="Low complexity" evidence="1">
    <location>
        <begin position="212"/>
        <end position="225"/>
    </location>
</feature>
<feature type="compositionally biased region" description="Low complexity" evidence="1">
    <location>
        <begin position="96"/>
        <end position="116"/>
    </location>
</feature>
<organism evidence="3 4">
    <name type="scientific">Knoellia flava</name>
    <dbReference type="NCBI Taxonomy" id="913969"/>
    <lineage>
        <taxon>Bacteria</taxon>
        <taxon>Bacillati</taxon>
        <taxon>Actinomycetota</taxon>
        <taxon>Actinomycetes</taxon>
        <taxon>Micrococcales</taxon>
        <taxon>Intrasporangiaceae</taxon>
        <taxon>Knoellia</taxon>
    </lineage>
</organism>
<evidence type="ECO:0000256" key="2">
    <source>
        <dbReference type="SAM" id="Phobius"/>
    </source>
</evidence>